<evidence type="ECO:0000313" key="3">
    <source>
        <dbReference type="Proteomes" id="UP001283361"/>
    </source>
</evidence>
<accession>A0AAE0XSU1</accession>
<name>A0AAE0XSU1_9GAST</name>
<keyword evidence="3" id="KW-1185">Reference proteome</keyword>
<reference evidence="2" key="1">
    <citation type="journal article" date="2023" name="G3 (Bethesda)">
        <title>A reference genome for the long-term kleptoplast-retaining sea slug Elysia crispata morphotype clarki.</title>
        <authorList>
            <person name="Eastman K.E."/>
            <person name="Pendleton A.L."/>
            <person name="Shaikh M.A."/>
            <person name="Suttiyut T."/>
            <person name="Ogas R."/>
            <person name="Tomko P."/>
            <person name="Gavelis G."/>
            <person name="Widhalm J.R."/>
            <person name="Wisecaver J.H."/>
        </authorList>
    </citation>
    <scope>NUCLEOTIDE SEQUENCE</scope>
    <source>
        <strain evidence="2">ECLA1</strain>
    </source>
</reference>
<dbReference type="EMBL" id="JAWDGP010007763">
    <property type="protein sequence ID" value="KAK3705849.1"/>
    <property type="molecule type" value="Genomic_DNA"/>
</dbReference>
<feature type="compositionally biased region" description="Basic and acidic residues" evidence="1">
    <location>
        <begin position="244"/>
        <end position="258"/>
    </location>
</feature>
<sequence>MTNLPVFLTSTGRKSGKKEEGNKGKVKKRVKFSECHRKTGKTSSRLIKAKHRRHPTCAAHISEGYKSSARIYQTAQRAWGFYLLKPVLKQQSPQVATFSQSAFILVSEIPAVFSYTSLCLTVPLLVVFAESNCIEPVIGLWGQIESFSIFWVWDSVLGMTTHAARPVDHARNVTYPRWKMDSEKHGRARERKNRREAPAIVWSRAGTSLHLDLFSSSPKNVREEVQLGKKRGKGVKSKGYNGEACREEKSYVEEEIEKHKKTRKKKKNMRKRNREDKKTKGSRKSLKKKINREEYGRQKEYGEKETGGRCEDKQEKKEHMENNEGCGGNSGINTLIEVSPSCFILFPICSVEAWARKPELRLDVAETQSEAFCTDCFTVEANLDSQGCYMTNMCQLSECSLIVHVS</sequence>
<feature type="compositionally biased region" description="Basic and acidic residues" evidence="1">
    <location>
        <begin position="291"/>
        <end position="322"/>
    </location>
</feature>
<feature type="compositionally biased region" description="Basic residues" evidence="1">
    <location>
        <begin position="280"/>
        <end position="290"/>
    </location>
</feature>
<feature type="region of interest" description="Disordered" evidence="1">
    <location>
        <begin position="1"/>
        <end position="24"/>
    </location>
</feature>
<feature type="compositionally biased region" description="Basic residues" evidence="1">
    <location>
        <begin position="259"/>
        <end position="272"/>
    </location>
</feature>
<organism evidence="2 3">
    <name type="scientific">Elysia crispata</name>
    <name type="common">lettuce slug</name>
    <dbReference type="NCBI Taxonomy" id="231223"/>
    <lineage>
        <taxon>Eukaryota</taxon>
        <taxon>Metazoa</taxon>
        <taxon>Spiralia</taxon>
        <taxon>Lophotrochozoa</taxon>
        <taxon>Mollusca</taxon>
        <taxon>Gastropoda</taxon>
        <taxon>Heterobranchia</taxon>
        <taxon>Euthyneura</taxon>
        <taxon>Panpulmonata</taxon>
        <taxon>Sacoglossa</taxon>
        <taxon>Placobranchoidea</taxon>
        <taxon>Plakobranchidae</taxon>
        <taxon>Elysia</taxon>
    </lineage>
</organism>
<evidence type="ECO:0000256" key="1">
    <source>
        <dbReference type="SAM" id="MobiDB-lite"/>
    </source>
</evidence>
<protein>
    <submittedName>
        <fullName evidence="2">Uncharacterized protein</fullName>
    </submittedName>
</protein>
<comment type="caution">
    <text evidence="2">The sequence shown here is derived from an EMBL/GenBank/DDBJ whole genome shotgun (WGS) entry which is preliminary data.</text>
</comment>
<feature type="compositionally biased region" description="Polar residues" evidence="1">
    <location>
        <begin position="1"/>
        <end position="11"/>
    </location>
</feature>
<gene>
    <name evidence="2" type="ORF">RRG08_058930</name>
</gene>
<feature type="region of interest" description="Disordered" evidence="1">
    <location>
        <begin position="222"/>
        <end position="322"/>
    </location>
</feature>
<dbReference type="Proteomes" id="UP001283361">
    <property type="component" value="Unassembled WGS sequence"/>
</dbReference>
<proteinExistence type="predicted"/>
<evidence type="ECO:0000313" key="2">
    <source>
        <dbReference type="EMBL" id="KAK3705849.1"/>
    </source>
</evidence>
<dbReference type="AlphaFoldDB" id="A0AAE0XSU1"/>